<organism evidence="1 2">
    <name type="scientific">Emticicia soli</name>
    <dbReference type="NCBI Taxonomy" id="2027878"/>
    <lineage>
        <taxon>Bacteria</taxon>
        <taxon>Pseudomonadati</taxon>
        <taxon>Bacteroidota</taxon>
        <taxon>Cytophagia</taxon>
        <taxon>Cytophagales</taxon>
        <taxon>Leadbetterellaceae</taxon>
        <taxon>Emticicia</taxon>
    </lineage>
</organism>
<accession>A0ABW5J782</accession>
<comment type="caution">
    <text evidence="1">The sequence shown here is derived from an EMBL/GenBank/DDBJ whole genome shotgun (WGS) entry which is preliminary data.</text>
</comment>
<gene>
    <name evidence="1" type="ORF">ACFSR2_11220</name>
</gene>
<reference evidence="2" key="1">
    <citation type="journal article" date="2019" name="Int. J. Syst. Evol. Microbiol.">
        <title>The Global Catalogue of Microorganisms (GCM) 10K type strain sequencing project: providing services to taxonomists for standard genome sequencing and annotation.</title>
        <authorList>
            <consortium name="The Broad Institute Genomics Platform"/>
            <consortium name="The Broad Institute Genome Sequencing Center for Infectious Disease"/>
            <person name="Wu L."/>
            <person name="Ma J."/>
        </authorList>
    </citation>
    <scope>NUCLEOTIDE SEQUENCE [LARGE SCALE GENOMIC DNA]</scope>
    <source>
        <strain evidence="2">KCTC 52344</strain>
    </source>
</reference>
<name>A0ABW5J782_9BACT</name>
<evidence type="ECO:0000313" key="2">
    <source>
        <dbReference type="Proteomes" id="UP001597510"/>
    </source>
</evidence>
<evidence type="ECO:0000313" key="1">
    <source>
        <dbReference type="EMBL" id="MFD2521460.1"/>
    </source>
</evidence>
<sequence>MTMIENNNALAGKLPKRPYPELKKLEPLVGKWKIKGDDGLEAVSHYEWMEGGFFLIHYFDLKQGDEHHKGVEYIGFDENTQTLRSRLMEINGGNFSYTYQLEGDTLWYWFGDKGSGNYSKSKFSPDFNSYEGKWQWPNTDGSTGGYSYKATRIK</sequence>
<dbReference type="Proteomes" id="UP001597510">
    <property type="component" value="Unassembled WGS sequence"/>
</dbReference>
<protein>
    <recommendedName>
        <fullName evidence="3">DUF1579 domain-containing protein</fullName>
    </recommendedName>
</protein>
<proteinExistence type="predicted"/>
<keyword evidence="2" id="KW-1185">Reference proteome</keyword>
<evidence type="ECO:0008006" key="3">
    <source>
        <dbReference type="Google" id="ProtNLM"/>
    </source>
</evidence>
<dbReference type="EMBL" id="JBHULC010000009">
    <property type="protein sequence ID" value="MFD2521460.1"/>
    <property type="molecule type" value="Genomic_DNA"/>
</dbReference>